<evidence type="ECO:0000313" key="3">
    <source>
        <dbReference type="EMBL" id="KAL1841506.1"/>
    </source>
</evidence>
<evidence type="ECO:0000256" key="1">
    <source>
        <dbReference type="SAM" id="MobiDB-lite"/>
    </source>
</evidence>
<feature type="transmembrane region" description="Helical" evidence="2">
    <location>
        <begin position="22"/>
        <end position="43"/>
    </location>
</feature>
<proteinExistence type="predicted"/>
<gene>
    <name evidence="3" type="ORF">VTJ49DRAFT_6997</name>
</gene>
<keyword evidence="4" id="KW-1185">Reference proteome</keyword>
<feature type="region of interest" description="Disordered" evidence="1">
    <location>
        <begin position="86"/>
        <end position="109"/>
    </location>
</feature>
<dbReference type="Proteomes" id="UP001583172">
    <property type="component" value="Unassembled WGS sequence"/>
</dbReference>
<keyword evidence="2" id="KW-1133">Transmembrane helix</keyword>
<evidence type="ECO:0000313" key="4">
    <source>
        <dbReference type="Proteomes" id="UP001583172"/>
    </source>
</evidence>
<feature type="transmembrane region" description="Helical" evidence="2">
    <location>
        <begin position="127"/>
        <end position="149"/>
    </location>
</feature>
<evidence type="ECO:0000256" key="2">
    <source>
        <dbReference type="SAM" id="Phobius"/>
    </source>
</evidence>
<keyword evidence="2" id="KW-0472">Membrane</keyword>
<reference evidence="3 4" key="1">
    <citation type="journal article" date="2024" name="Commun. Biol.">
        <title>Comparative genomic analysis of thermophilic fungi reveals convergent evolutionary adaptations and gene losses.</title>
        <authorList>
            <person name="Steindorff A.S."/>
            <person name="Aguilar-Pontes M.V."/>
            <person name="Robinson A.J."/>
            <person name="Andreopoulos B."/>
            <person name="LaButti K."/>
            <person name="Kuo A."/>
            <person name="Mondo S."/>
            <person name="Riley R."/>
            <person name="Otillar R."/>
            <person name="Haridas S."/>
            <person name="Lipzen A."/>
            <person name="Grimwood J."/>
            <person name="Schmutz J."/>
            <person name="Clum A."/>
            <person name="Reid I.D."/>
            <person name="Moisan M.C."/>
            <person name="Butler G."/>
            <person name="Nguyen T.T.M."/>
            <person name="Dewar K."/>
            <person name="Conant G."/>
            <person name="Drula E."/>
            <person name="Henrissat B."/>
            <person name="Hansel C."/>
            <person name="Singer S."/>
            <person name="Hutchinson M.I."/>
            <person name="de Vries R.P."/>
            <person name="Natvig D.O."/>
            <person name="Powell A.J."/>
            <person name="Tsang A."/>
            <person name="Grigoriev I.V."/>
        </authorList>
    </citation>
    <scope>NUCLEOTIDE SEQUENCE [LARGE SCALE GENOMIC DNA]</scope>
    <source>
        <strain evidence="3 4">CBS 620.91</strain>
    </source>
</reference>
<name>A0ABR3VID8_HUMIN</name>
<sequence length="163" mass="18673">MTPPVPVSPNQGDARQPRAQTAVYKLIMTPVIFISFLVSLALVDLRYSALRAHYHPDDQHRGRMPAWLHRIIYRYRPYRYQAVDDKGRPAERTPMSPSSPPGSGRQAEDYYHSKQRKLMKMEAEEAFEMRGIVVVVLGLVSLGAVWAVWKVLAWIVMGIFHGR</sequence>
<keyword evidence="2" id="KW-0812">Transmembrane</keyword>
<comment type="caution">
    <text evidence="3">The sequence shown here is derived from an EMBL/GenBank/DDBJ whole genome shotgun (WGS) entry which is preliminary data.</text>
</comment>
<dbReference type="EMBL" id="JAZGSY010000073">
    <property type="protein sequence ID" value="KAL1841506.1"/>
    <property type="molecule type" value="Genomic_DNA"/>
</dbReference>
<organism evidence="3 4">
    <name type="scientific">Humicola insolens</name>
    <name type="common">Soft-rot fungus</name>
    <dbReference type="NCBI Taxonomy" id="85995"/>
    <lineage>
        <taxon>Eukaryota</taxon>
        <taxon>Fungi</taxon>
        <taxon>Dikarya</taxon>
        <taxon>Ascomycota</taxon>
        <taxon>Pezizomycotina</taxon>
        <taxon>Sordariomycetes</taxon>
        <taxon>Sordariomycetidae</taxon>
        <taxon>Sordariales</taxon>
        <taxon>Chaetomiaceae</taxon>
        <taxon>Mycothermus</taxon>
    </lineage>
</organism>
<accession>A0ABR3VID8</accession>
<protein>
    <submittedName>
        <fullName evidence="3">Uncharacterized protein</fullName>
    </submittedName>
</protein>